<sequence>MGEEEFLLRLQRFISTQKISSQGFCHHYCLFSYHYSLTQVFLRIYPSFFSSFYSMANDQDPLLDNGMGGGQQEQQQQQQPENGQGAQQEDPPRVRRTHVNDNAVRFLASLPLYNKLEMNKNIEQANISRLAKTAAHLIDPDRNPEAGSDTASMITIDEIELADLLDADIRDRFKNILPISIMFDTEDCVQLPISAFTHRALRYISDHGATLDTIKANPMDGMSKGLRILDVAKLCARKEVGGELSLNHSEWTEAAWHMCRFQQERDKDGSTGKFASWYAQHFNFFHVQIDKVESFDAWKQLELELRQEFRSQKKG</sequence>
<evidence type="ECO:0000313" key="3">
    <source>
        <dbReference type="Proteomes" id="UP000807469"/>
    </source>
</evidence>
<evidence type="ECO:0000313" key="2">
    <source>
        <dbReference type="EMBL" id="KAF9471281.1"/>
    </source>
</evidence>
<comment type="caution">
    <text evidence="2">The sequence shown here is derived from an EMBL/GenBank/DDBJ whole genome shotgun (WGS) entry which is preliminary data.</text>
</comment>
<dbReference type="OrthoDB" id="3018573at2759"/>
<gene>
    <name evidence="2" type="ORF">BDN70DRAFT_977203</name>
</gene>
<proteinExistence type="predicted"/>
<keyword evidence="3" id="KW-1185">Reference proteome</keyword>
<accession>A0A9P5YM11</accession>
<dbReference type="EMBL" id="MU155718">
    <property type="protein sequence ID" value="KAF9471281.1"/>
    <property type="molecule type" value="Genomic_DNA"/>
</dbReference>
<dbReference type="AlphaFoldDB" id="A0A9P5YM11"/>
<feature type="compositionally biased region" description="Low complexity" evidence="1">
    <location>
        <begin position="72"/>
        <end position="89"/>
    </location>
</feature>
<organism evidence="2 3">
    <name type="scientific">Pholiota conissans</name>
    <dbReference type="NCBI Taxonomy" id="109636"/>
    <lineage>
        <taxon>Eukaryota</taxon>
        <taxon>Fungi</taxon>
        <taxon>Dikarya</taxon>
        <taxon>Basidiomycota</taxon>
        <taxon>Agaricomycotina</taxon>
        <taxon>Agaricomycetes</taxon>
        <taxon>Agaricomycetidae</taxon>
        <taxon>Agaricales</taxon>
        <taxon>Agaricineae</taxon>
        <taxon>Strophariaceae</taxon>
        <taxon>Pholiota</taxon>
    </lineage>
</organism>
<dbReference type="Proteomes" id="UP000807469">
    <property type="component" value="Unassembled WGS sequence"/>
</dbReference>
<feature type="region of interest" description="Disordered" evidence="1">
    <location>
        <begin position="60"/>
        <end position="95"/>
    </location>
</feature>
<name>A0A9P5YM11_9AGAR</name>
<reference evidence="2" key="1">
    <citation type="submission" date="2020-11" db="EMBL/GenBank/DDBJ databases">
        <authorList>
            <consortium name="DOE Joint Genome Institute"/>
            <person name="Ahrendt S."/>
            <person name="Riley R."/>
            <person name="Andreopoulos W."/>
            <person name="Labutti K."/>
            <person name="Pangilinan J."/>
            <person name="Ruiz-Duenas F.J."/>
            <person name="Barrasa J.M."/>
            <person name="Sanchez-Garcia M."/>
            <person name="Camarero S."/>
            <person name="Miyauchi S."/>
            <person name="Serrano A."/>
            <person name="Linde D."/>
            <person name="Babiker R."/>
            <person name="Drula E."/>
            <person name="Ayuso-Fernandez I."/>
            <person name="Pacheco R."/>
            <person name="Padilla G."/>
            <person name="Ferreira P."/>
            <person name="Barriuso J."/>
            <person name="Kellner H."/>
            <person name="Castanera R."/>
            <person name="Alfaro M."/>
            <person name="Ramirez L."/>
            <person name="Pisabarro A.G."/>
            <person name="Kuo A."/>
            <person name="Tritt A."/>
            <person name="Lipzen A."/>
            <person name="He G."/>
            <person name="Yan M."/>
            <person name="Ng V."/>
            <person name="Cullen D."/>
            <person name="Martin F."/>
            <person name="Rosso M.-N."/>
            <person name="Henrissat B."/>
            <person name="Hibbett D."/>
            <person name="Martinez A.T."/>
            <person name="Grigoriev I.V."/>
        </authorList>
    </citation>
    <scope>NUCLEOTIDE SEQUENCE</scope>
    <source>
        <strain evidence="2">CIRM-BRFM 674</strain>
    </source>
</reference>
<protein>
    <submittedName>
        <fullName evidence="2">Uncharacterized protein</fullName>
    </submittedName>
</protein>
<evidence type="ECO:0000256" key="1">
    <source>
        <dbReference type="SAM" id="MobiDB-lite"/>
    </source>
</evidence>